<evidence type="ECO:0000256" key="2">
    <source>
        <dbReference type="ARBA" id="ARBA00023134"/>
    </source>
</evidence>
<dbReference type="Gene3D" id="3.40.50.300">
    <property type="entry name" value="P-loop containing nucleotide triphosphate hydrolases"/>
    <property type="match status" value="1"/>
</dbReference>
<protein>
    <submittedName>
        <fullName evidence="5">ARF/SAR type</fullName>
    </submittedName>
</protein>
<dbReference type="EMBL" id="CAXDID020000541">
    <property type="protein sequence ID" value="CAL6101208.1"/>
    <property type="molecule type" value="Genomic_DNA"/>
</dbReference>
<name>A0AA86NVT8_9EUKA</name>
<dbReference type="GO" id="GO:0046872">
    <property type="term" value="F:metal ion binding"/>
    <property type="evidence" value="ECO:0007669"/>
    <property type="project" value="UniProtKB-KW"/>
</dbReference>
<evidence type="ECO:0000256" key="1">
    <source>
        <dbReference type="ARBA" id="ARBA00022741"/>
    </source>
</evidence>
<feature type="binding site" evidence="3">
    <location>
        <begin position="16"/>
        <end position="23"/>
    </location>
    <ligand>
        <name>GTP</name>
        <dbReference type="ChEBI" id="CHEBI:37565"/>
    </ligand>
</feature>
<dbReference type="AlphaFoldDB" id="A0AA86NVT8"/>
<gene>
    <name evidence="5" type="ORF">HINF_LOCUS13777</name>
    <name evidence="6" type="ORF">HINF_LOCUS71022</name>
</gene>
<evidence type="ECO:0000256" key="3">
    <source>
        <dbReference type="PIRSR" id="PIRSR606689-1"/>
    </source>
</evidence>
<reference evidence="6 7" key="2">
    <citation type="submission" date="2024-07" db="EMBL/GenBank/DDBJ databases">
        <authorList>
            <person name="Akdeniz Z."/>
        </authorList>
    </citation>
    <scope>NUCLEOTIDE SEQUENCE [LARGE SCALE GENOMIC DNA]</scope>
</reference>
<dbReference type="InterPro" id="IPR006689">
    <property type="entry name" value="Small_GTPase_ARF/SAR"/>
</dbReference>
<comment type="caution">
    <text evidence="5">The sequence shown here is derived from an EMBL/GenBank/DDBJ whole genome shotgun (WGS) entry which is preliminary data.</text>
</comment>
<dbReference type="InterPro" id="IPR027417">
    <property type="entry name" value="P-loop_NTPase"/>
</dbReference>
<evidence type="ECO:0000313" key="7">
    <source>
        <dbReference type="Proteomes" id="UP001642409"/>
    </source>
</evidence>
<dbReference type="GO" id="GO:0003924">
    <property type="term" value="F:GTPase activity"/>
    <property type="evidence" value="ECO:0007669"/>
    <property type="project" value="InterPro"/>
</dbReference>
<dbReference type="Proteomes" id="UP001642409">
    <property type="component" value="Unassembled WGS sequence"/>
</dbReference>
<dbReference type="EMBL" id="CATOUU010000362">
    <property type="protein sequence ID" value="CAI9926132.1"/>
    <property type="molecule type" value="Genomic_DNA"/>
</dbReference>
<proteinExistence type="predicted"/>
<sequence length="59" mass="6542">MSLCKKDTEVRVVMLGLDGSGKTSLLYQWISINGALNELVDTVQRLDSTLKLQSANSYH</sequence>
<evidence type="ECO:0000256" key="4">
    <source>
        <dbReference type="PIRSR" id="PIRSR606689-2"/>
    </source>
</evidence>
<keyword evidence="2 3" id="KW-0342">GTP-binding</keyword>
<keyword evidence="7" id="KW-1185">Reference proteome</keyword>
<dbReference type="SUPFAM" id="SSF52540">
    <property type="entry name" value="P-loop containing nucleoside triphosphate hydrolases"/>
    <property type="match status" value="1"/>
</dbReference>
<evidence type="ECO:0000313" key="5">
    <source>
        <dbReference type="EMBL" id="CAI9926132.1"/>
    </source>
</evidence>
<keyword evidence="4" id="KW-0460">Magnesium</keyword>
<dbReference type="GO" id="GO:0005525">
    <property type="term" value="F:GTP binding"/>
    <property type="evidence" value="ECO:0007669"/>
    <property type="project" value="UniProtKB-KW"/>
</dbReference>
<feature type="binding site" evidence="4">
    <location>
        <position position="23"/>
    </location>
    <ligand>
        <name>Mg(2+)</name>
        <dbReference type="ChEBI" id="CHEBI:18420"/>
    </ligand>
</feature>
<reference evidence="5" key="1">
    <citation type="submission" date="2023-06" db="EMBL/GenBank/DDBJ databases">
        <authorList>
            <person name="Kurt Z."/>
        </authorList>
    </citation>
    <scope>NUCLEOTIDE SEQUENCE</scope>
</reference>
<evidence type="ECO:0000313" key="6">
    <source>
        <dbReference type="EMBL" id="CAL6101208.1"/>
    </source>
</evidence>
<keyword evidence="1 3" id="KW-0547">Nucleotide-binding</keyword>
<keyword evidence="4" id="KW-0479">Metal-binding</keyword>
<organism evidence="5">
    <name type="scientific">Hexamita inflata</name>
    <dbReference type="NCBI Taxonomy" id="28002"/>
    <lineage>
        <taxon>Eukaryota</taxon>
        <taxon>Metamonada</taxon>
        <taxon>Diplomonadida</taxon>
        <taxon>Hexamitidae</taxon>
        <taxon>Hexamitinae</taxon>
        <taxon>Hexamita</taxon>
    </lineage>
</organism>
<accession>A0AA86NVT8</accession>
<dbReference type="Pfam" id="PF00025">
    <property type="entry name" value="Arf"/>
    <property type="match status" value="1"/>
</dbReference>